<dbReference type="Proteomes" id="UP000762676">
    <property type="component" value="Unassembled WGS sequence"/>
</dbReference>
<feature type="compositionally biased region" description="Pro residues" evidence="3">
    <location>
        <begin position="2098"/>
        <end position="2107"/>
    </location>
</feature>
<dbReference type="InterPro" id="IPR001849">
    <property type="entry name" value="PH_domain"/>
</dbReference>
<dbReference type="PROSITE" id="PS51450">
    <property type="entry name" value="LRR"/>
    <property type="match status" value="2"/>
</dbReference>
<reference evidence="6 7" key="1">
    <citation type="journal article" date="2021" name="Elife">
        <title>Chloroplast acquisition without the gene transfer in kleptoplastic sea slugs, Plakobranchus ocellatus.</title>
        <authorList>
            <person name="Maeda T."/>
            <person name="Takahashi S."/>
            <person name="Yoshida T."/>
            <person name="Shimamura S."/>
            <person name="Takaki Y."/>
            <person name="Nagai Y."/>
            <person name="Toyoda A."/>
            <person name="Suzuki Y."/>
            <person name="Arimoto A."/>
            <person name="Ishii H."/>
            <person name="Satoh N."/>
            <person name="Nishiyama T."/>
            <person name="Hasebe M."/>
            <person name="Maruyama T."/>
            <person name="Minagawa J."/>
            <person name="Obokata J."/>
            <person name="Shigenobu S."/>
        </authorList>
    </citation>
    <scope>NUCLEOTIDE SEQUENCE [LARGE SCALE GENOMIC DNA]</scope>
</reference>
<feature type="compositionally biased region" description="Polar residues" evidence="3">
    <location>
        <begin position="2219"/>
        <end position="2229"/>
    </location>
</feature>
<feature type="compositionally biased region" description="Basic and acidic residues" evidence="3">
    <location>
        <begin position="1749"/>
        <end position="1758"/>
    </location>
</feature>
<evidence type="ECO:0000256" key="3">
    <source>
        <dbReference type="SAM" id="MobiDB-lite"/>
    </source>
</evidence>
<evidence type="ECO:0000313" key="7">
    <source>
        <dbReference type="Proteomes" id="UP000762676"/>
    </source>
</evidence>
<feature type="compositionally biased region" description="Polar residues" evidence="3">
    <location>
        <begin position="1817"/>
        <end position="1830"/>
    </location>
</feature>
<dbReference type="InterPro" id="IPR001932">
    <property type="entry name" value="PPM-type_phosphatase-like_dom"/>
</dbReference>
<dbReference type="Pfam" id="PF13855">
    <property type="entry name" value="LRR_8"/>
    <property type="match status" value="1"/>
</dbReference>
<keyword evidence="2" id="KW-0677">Repeat</keyword>
<feature type="region of interest" description="Disordered" evidence="3">
    <location>
        <begin position="963"/>
        <end position="984"/>
    </location>
</feature>
<feature type="compositionally biased region" description="Basic and acidic residues" evidence="3">
    <location>
        <begin position="1537"/>
        <end position="1568"/>
    </location>
</feature>
<feature type="compositionally biased region" description="Basic and acidic residues" evidence="3">
    <location>
        <begin position="1595"/>
        <end position="1613"/>
    </location>
</feature>
<dbReference type="SMART" id="SM00233">
    <property type="entry name" value="PH"/>
    <property type="match status" value="1"/>
</dbReference>
<feature type="region of interest" description="Disordered" evidence="3">
    <location>
        <begin position="1524"/>
        <end position="1640"/>
    </location>
</feature>
<dbReference type="PANTHER" id="PTHR24366:SF171">
    <property type="entry name" value="LEUCINE RICH REPEAT NEURONAL 4"/>
    <property type="match status" value="1"/>
</dbReference>
<evidence type="ECO:0000259" key="5">
    <source>
        <dbReference type="PROSITE" id="PS51746"/>
    </source>
</evidence>
<dbReference type="Pfam" id="PF00560">
    <property type="entry name" value="LRR_1"/>
    <property type="match status" value="1"/>
</dbReference>
<feature type="region of interest" description="Disordered" evidence="3">
    <location>
        <begin position="1882"/>
        <end position="2252"/>
    </location>
</feature>
<dbReference type="SMART" id="SM00369">
    <property type="entry name" value="LRR_TYP"/>
    <property type="match status" value="10"/>
</dbReference>
<feature type="compositionally biased region" description="Basic residues" evidence="3">
    <location>
        <begin position="2147"/>
        <end position="2158"/>
    </location>
</feature>
<feature type="region of interest" description="Disordered" evidence="3">
    <location>
        <begin position="1815"/>
        <end position="1841"/>
    </location>
</feature>
<dbReference type="Gene3D" id="3.60.40.10">
    <property type="entry name" value="PPM-type phosphatase domain"/>
    <property type="match status" value="1"/>
</dbReference>
<dbReference type="InterPro" id="IPR001611">
    <property type="entry name" value="Leu-rich_rpt"/>
</dbReference>
<dbReference type="SUPFAM" id="SSF50729">
    <property type="entry name" value="PH domain-like"/>
    <property type="match status" value="1"/>
</dbReference>
<evidence type="ECO:0000259" key="4">
    <source>
        <dbReference type="PROSITE" id="PS50003"/>
    </source>
</evidence>
<dbReference type="InterPro" id="IPR036457">
    <property type="entry name" value="PPM-type-like_dom_sf"/>
</dbReference>
<keyword evidence="1" id="KW-0433">Leucine-rich repeat</keyword>
<feature type="compositionally biased region" description="Basic and acidic residues" evidence="3">
    <location>
        <begin position="1965"/>
        <end position="1975"/>
    </location>
</feature>
<feature type="compositionally biased region" description="Polar residues" evidence="3">
    <location>
        <begin position="1976"/>
        <end position="1999"/>
    </location>
</feature>
<feature type="compositionally biased region" description="Acidic residues" evidence="3">
    <location>
        <begin position="1585"/>
        <end position="1594"/>
    </location>
</feature>
<dbReference type="SMART" id="SM00332">
    <property type="entry name" value="PP2Cc"/>
    <property type="match status" value="1"/>
</dbReference>
<feature type="region of interest" description="Disordered" evidence="3">
    <location>
        <begin position="1732"/>
        <end position="1775"/>
    </location>
</feature>
<dbReference type="SUPFAM" id="SSF81606">
    <property type="entry name" value="PP2C-like"/>
    <property type="match status" value="1"/>
</dbReference>
<sequence length="2326" mass="260954">MVIRSGQVNIVYVWKWVGGGVGEGKPLSDFTYSRNQLSTYAYIRKGKLLHQWTRRLCVISGTRLLIYREKGAEPTAVQLARGSVEEVLVKGQSLVLKLTSTLQGERSLYMSFSSTDDYNKWLRKIRKATAKLPGKADLSNCHLEFLPETVFINTELEILILRHNALRERPIEEDIYTIGWLDDLPRFNCMRSLNLADNQLTSFPLSLTNIRSLVELNLASNKLEEVPAQIAELVNLQVLHLHNNMLSSLPEELGQMRNLAVVVLAFNRFAHVPAFLLQSQLIHCKVDSVIMAGNQISRLPAEHLGNMSHIKKIDLRLNRLQLLPTETAKFHSLEHVTHMDIRENQVTDLDVRAIRHLEYLNCERNNMRSMQLNGSSLKNVFAAHNGLQTLSINPKPEWLVSLDVSKLFTDGRRLKVIKANHNRLTSLPEKICTDTLEELHLQHNMIRHLSSELFLKAARLRYLNVTKNKLCDLPPPNSNDSYNKLQELYLSFNHLANRALEKICCFPRLRVLHMARNKLSVIEEIDIEKLEQLSELNVSANNLTYLPAALGRHPKLQVLRANCNLLQELPNFKNSSGLKVLEVSSNHLVNVDMNNLMASQVSLLDISANPSILVKSHDIEAAKKRLCMLDMRGQNWSLEDLRGPDKEGEDKGLRWQTGLSQTSGIRNKLSVTTINKPVLGESGGEALFAVFDGGRNETVASLLCDVVPAALREERAKSKDPSVYLKYCLLSAHRNLKTKGQKLGASAVVAHIHRDDRGQDVLSVANVGDSQVVLCRQRRAFVMSRAFVVTKDVEDTRRVVNAGGIITEDGRVSGVTYNTRLMGCSYLFPHVIPDPNVTSTTLTPDDTAVVVANQGLWQFVSYEEAIREIKDIPDPIVAAKRLQDLAQGYGSRENIAILVVRLMLSEEERLRIHDLMRVQRKAQKELLKVLNPRDNLLLLRDGVPRVEELNEVIIDKFGHAKKGRRGSRKALHNEDGTSSGGGSVIDGLAVVSRHDSKITVHGHERREIAPALTDSKLNALVSDNVERSQDQRQRNQLPMTDVIEVAGNSQQIHYRKKNMSSPQTSSESVKRRIQEEIKTREIKNIFNEGSEKVSDVHKKNSALNGENQLLHSRLTEDEKTPVNWLAQKPRDVRKGNNPEEWQELLHQRLTQELVDREIKKMINERDSHNIHDMDNFKDSSLTNGGSTNWATQEKVSKKTAVGFSSDGIFSRPITRPEAEVSQAQSVEDRFVTLSGTDGTGTLLHANSSDSIGSEVIRMVEHSPESYSSEEVSDFSYNKREQVDGSEHSMLDQNVELDEDFEEDRFSVSPSESVSSIDLRLNNEADEIYRLRYFNPHHSKSDLQGSQENGIGSVYPPPTHFEDSGDGITDKNMFSNQETLMARPLSPDSLISQDDFVKPPISTVNIDRDALLFHQMQMARAQAHAGSVASLDSVQSAPMHTNSRRDIFPQVRTSSHSIEVLVNIGEGEEGNRNMDRSSSSQLIEATSSGLVGRGWGSNDPSKSVSSSTITGGSSTNIEFVKQLEHVQRESSHQLSRSSQDKLRYNHISKDMPSRVEDSLKPTKSDTTEKYEEDEDDEDRNTLVGDNDSDDIANLEDLEKYDENENCKSNKEREVLPLANQDKVSTRSSVHVPQPPIPPTVLGDNAYESNDSDSDESIGNVSLGDGYTAIEFPTNVDRNGSLSMLNVLESESEDYPELLTKTKFHDHSSKSVLRRSLQDLDKRKYKMRHGSHTILFGSQQHGMSAPQAPKETLRTEKDDPTISPSSVIPEKDPGDMELHGNSDYEDIDEFKEDRPGAEIQLKCPENFVDDMNLYEEMQYSPTASEPAQTAQLETPPTEKPTEEDIDALYAKVNKIKMQKIRRDSTKKNNMSDLLLLDHTNVSNSMRHLPENKTSELSPPSLPARFTPEGMEASNDEEEEIFISASDLLPKLPPRPPLPAKSANGFPKTKRLSSVENNTNRTQPNHNSSKESYTDSTRRSPSQAYPVHNSSQESTPFHTPKSSPVPATKITNKMQNHAAFENKSKSLKSHSHKPPSPQSAIREHTHLSETQPTPVIPTLSRIKKQPSAEATVGRADLQMNSRSESPTEFMPHTSKDHRNSRPPPPLPPKKPYINSNVKSAPHMQPSRPPFPLKPHLQQQQQQQQQQLNKRQIHQQHLKRPNSSHISHPPVSQPHQDTHGLSTFHGSQDRNHQRLIAPPAPKPRLSKKASYPPPVPQPPPNPMSSTNFTQSVRLTDPLPFRSQPRSERPALPPGGTYITFPHVDENADDDVDNSVLSAHELYPDAHFPGSSYLSNSSEYPVGTSHLPSQIDMSAAASRLPTQRSIIITYL</sequence>
<evidence type="ECO:0000313" key="6">
    <source>
        <dbReference type="EMBL" id="GFR82039.1"/>
    </source>
</evidence>
<feature type="compositionally biased region" description="Polar residues" evidence="3">
    <location>
        <begin position="1620"/>
        <end position="1629"/>
    </location>
</feature>
<proteinExistence type="predicted"/>
<feature type="compositionally biased region" description="Polar residues" evidence="3">
    <location>
        <begin position="2169"/>
        <end position="2182"/>
    </location>
</feature>
<dbReference type="CDD" id="cd00143">
    <property type="entry name" value="PP2Cc"/>
    <property type="match status" value="1"/>
</dbReference>
<feature type="compositionally biased region" description="Polar residues" evidence="3">
    <location>
        <begin position="1949"/>
        <end position="1964"/>
    </location>
</feature>
<protein>
    <submittedName>
        <fullName evidence="6">PH domain leucine-rich repeat-containing protein phosphatase 1</fullName>
    </submittedName>
</protein>
<dbReference type="Pfam" id="PF00169">
    <property type="entry name" value="PH"/>
    <property type="match status" value="1"/>
</dbReference>
<accession>A0AAV4G985</accession>
<dbReference type="Gene3D" id="2.30.29.30">
    <property type="entry name" value="Pleckstrin-homology domain (PH domain)/Phosphotyrosine-binding domain (PTB)"/>
    <property type="match status" value="1"/>
</dbReference>
<feature type="compositionally biased region" description="Low complexity" evidence="3">
    <location>
        <begin position="1500"/>
        <end position="1512"/>
    </location>
</feature>
<feature type="compositionally biased region" description="Pro residues" evidence="3">
    <location>
        <begin position="2207"/>
        <end position="2218"/>
    </location>
</feature>
<organism evidence="6 7">
    <name type="scientific">Elysia marginata</name>
    <dbReference type="NCBI Taxonomy" id="1093978"/>
    <lineage>
        <taxon>Eukaryota</taxon>
        <taxon>Metazoa</taxon>
        <taxon>Spiralia</taxon>
        <taxon>Lophotrochozoa</taxon>
        <taxon>Mollusca</taxon>
        <taxon>Gastropoda</taxon>
        <taxon>Heterobranchia</taxon>
        <taxon>Euthyneura</taxon>
        <taxon>Panpulmonata</taxon>
        <taxon>Sacoglossa</taxon>
        <taxon>Placobranchoidea</taxon>
        <taxon>Plakobranchidae</taxon>
        <taxon>Elysia</taxon>
    </lineage>
</organism>
<feature type="region of interest" description="Disordered" evidence="3">
    <location>
        <begin position="1487"/>
        <end position="1512"/>
    </location>
</feature>
<dbReference type="InterPro" id="IPR032675">
    <property type="entry name" value="LRR_dom_sf"/>
</dbReference>
<comment type="caution">
    <text evidence="6">The sequence shown here is derived from an EMBL/GenBank/DDBJ whole genome shotgun (WGS) entry which is preliminary data.</text>
</comment>
<dbReference type="InterPro" id="IPR003591">
    <property type="entry name" value="Leu-rich_rpt_typical-subtyp"/>
</dbReference>
<gene>
    <name evidence="6" type="ORF">ElyMa_004087200</name>
</gene>
<dbReference type="EMBL" id="BMAT01008308">
    <property type="protein sequence ID" value="GFR82039.1"/>
    <property type="molecule type" value="Genomic_DNA"/>
</dbReference>
<dbReference type="Pfam" id="PF00481">
    <property type="entry name" value="PP2C"/>
    <property type="match status" value="1"/>
</dbReference>
<dbReference type="PROSITE" id="PS51746">
    <property type="entry name" value="PPM_2"/>
    <property type="match status" value="1"/>
</dbReference>
<dbReference type="PANTHER" id="PTHR24366">
    <property type="entry name" value="IG(IMMUNOGLOBULIN) AND LRR(LEUCINE RICH REPEAT) DOMAINS"/>
    <property type="match status" value="1"/>
</dbReference>
<feature type="compositionally biased region" description="Low complexity" evidence="3">
    <location>
        <begin position="2134"/>
        <end position="2143"/>
    </location>
</feature>
<dbReference type="Gene3D" id="3.80.10.10">
    <property type="entry name" value="Ribonuclease Inhibitor"/>
    <property type="match status" value="3"/>
</dbReference>
<name>A0AAV4G985_9GAST</name>
<dbReference type="InterPro" id="IPR011993">
    <property type="entry name" value="PH-like_dom_sf"/>
</dbReference>
<evidence type="ECO:0000256" key="1">
    <source>
        <dbReference type="ARBA" id="ARBA00022614"/>
    </source>
</evidence>
<dbReference type="PROSITE" id="PS50003">
    <property type="entry name" value="PH_DOMAIN"/>
    <property type="match status" value="1"/>
</dbReference>
<keyword evidence="7" id="KW-1185">Reference proteome</keyword>
<evidence type="ECO:0000256" key="2">
    <source>
        <dbReference type="ARBA" id="ARBA00022737"/>
    </source>
</evidence>
<feature type="domain" description="PH" evidence="4">
    <location>
        <begin position="36"/>
        <end position="130"/>
    </location>
</feature>
<dbReference type="SUPFAM" id="SSF52058">
    <property type="entry name" value="L domain-like"/>
    <property type="match status" value="2"/>
</dbReference>
<dbReference type="SMART" id="SM00364">
    <property type="entry name" value="LRR_BAC"/>
    <property type="match status" value="7"/>
</dbReference>
<feature type="domain" description="PPM-type phosphatase" evidence="5">
    <location>
        <begin position="656"/>
        <end position="902"/>
    </location>
</feature>